<dbReference type="AlphaFoldDB" id="A0A348B591"/>
<sequence length="100" mass="10926">MKVVVQVANDPEKGVNSVINLLREMDVGEVEVVFHQDAINAVLDPSLVGRLHPAKVVACRNSLRARGIDESTLPRGTVVVDAGVAEIVRRQAEGWIYLRV</sequence>
<dbReference type="SUPFAM" id="SSF75169">
    <property type="entry name" value="DsrEFH-like"/>
    <property type="match status" value="1"/>
</dbReference>
<dbReference type="InterPro" id="IPR003787">
    <property type="entry name" value="Sulphur_relay_DsrE/F-like"/>
</dbReference>
<keyword evidence="3" id="KW-1185">Reference proteome</keyword>
<name>A0A348B591_9CREN</name>
<dbReference type="InterPro" id="IPR027396">
    <property type="entry name" value="DsrEFH-like"/>
</dbReference>
<dbReference type="KEGG" id="sacd:HS1genome_1732"/>
<dbReference type="Gene3D" id="3.40.1260.10">
    <property type="entry name" value="DsrEFH-like"/>
    <property type="match status" value="1"/>
</dbReference>
<proteinExistence type="predicted"/>
<reference evidence="2" key="1">
    <citation type="journal article" date="2014" name="Int. J. Syst. Evol. Microbiol.">
        <title>Complete genome sequence of Corynebacterium casei LMG S-19264T (=DSM 44701T), isolated from a smear-ripened cheese.</title>
        <authorList>
            <consortium name="US DOE Joint Genome Institute (JGI-PGF)"/>
            <person name="Walter F."/>
            <person name="Albersmeier A."/>
            <person name="Kalinowski J."/>
            <person name="Ruckert C."/>
        </authorList>
    </citation>
    <scope>NUCLEOTIDE SEQUENCE</scope>
    <source>
        <strain evidence="2">JCM 31740</strain>
    </source>
</reference>
<dbReference type="GeneID" id="38667217"/>
<protein>
    <submittedName>
        <fullName evidence="1">Sulfur reductase DrsE</fullName>
    </submittedName>
</protein>
<dbReference type="RefSeq" id="WP_197721482.1">
    <property type="nucleotide sequence ID" value="NZ_AP018553.1"/>
</dbReference>
<reference evidence="2" key="4">
    <citation type="submission" date="2020-09" db="EMBL/GenBank/DDBJ databases">
        <authorList>
            <person name="Sun Q."/>
            <person name="Ohkuma M."/>
        </authorList>
    </citation>
    <scope>NUCLEOTIDE SEQUENCE</scope>
    <source>
        <strain evidence="2">JCM 31740</strain>
    </source>
</reference>
<gene>
    <name evidence="2" type="ORF">GCM10007116_03480</name>
    <name evidence="1" type="ORF">HS1genome_1732</name>
</gene>
<dbReference type="Pfam" id="PF02635">
    <property type="entry name" value="DsrE"/>
    <property type="match status" value="1"/>
</dbReference>
<evidence type="ECO:0000313" key="1">
    <source>
        <dbReference type="EMBL" id="BBD73343.1"/>
    </source>
</evidence>
<dbReference type="Proteomes" id="UP000276741">
    <property type="component" value="Chromosome"/>
</dbReference>
<accession>A0A348B591</accession>
<dbReference type="EMBL" id="AP018553">
    <property type="protein sequence ID" value="BBD73343.1"/>
    <property type="molecule type" value="Genomic_DNA"/>
</dbReference>
<dbReference type="EMBL" id="BMQS01000003">
    <property type="protein sequence ID" value="GGT88963.1"/>
    <property type="molecule type" value="Genomic_DNA"/>
</dbReference>
<dbReference type="Proteomes" id="UP000616143">
    <property type="component" value="Unassembled WGS sequence"/>
</dbReference>
<evidence type="ECO:0000313" key="2">
    <source>
        <dbReference type="EMBL" id="GGT88963.1"/>
    </source>
</evidence>
<reference evidence="1" key="3">
    <citation type="journal article" date="2019" name="BMC Res. Notes">
        <title>Complete genome sequence of the Sulfodiicoccus acidiphilus strain HS-1T, the first crenarchaeon that lacks polB3, isolated from an acidic hot spring in Ohwaku-dani, Hakone, Japan.</title>
        <authorList>
            <person name="Sakai H.D."/>
            <person name="Kurosawa N."/>
        </authorList>
    </citation>
    <scope>NUCLEOTIDE SEQUENCE</scope>
    <source>
        <strain evidence="1">HS-1</strain>
    </source>
</reference>
<organism evidence="1 3">
    <name type="scientific">Sulfodiicoccus acidiphilus</name>
    <dbReference type="NCBI Taxonomy" id="1670455"/>
    <lineage>
        <taxon>Archaea</taxon>
        <taxon>Thermoproteota</taxon>
        <taxon>Thermoprotei</taxon>
        <taxon>Sulfolobales</taxon>
        <taxon>Sulfolobaceae</taxon>
        <taxon>Sulfodiicoccus</taxon>
    </lineage>
</organism>
<evidence type="ECO:0000313" key="3">
    <source>
        <dbReference type="Proteomes" id="UP000276741"/>
    </source>
</evidence>
<reference evidence="3" key="2">
    <citation type="submission" date="2018-04" db="EMBL/GenBank/DDBJ databases">
        <title>Complete genome sequence of Sulfodiicoccus acidiphilus strain HS-1.</title>
        <authorList>
            <person name="Sakai H.D."/>
            <person name="Kurosawa N."/>
        </authorList>
    </citation>
    <scope>NUCLEOTIDE SEQUENCE [LARGE SCALE GENOMIC DNA]</scope>
    <source>
        <strain evidence="3">HS-1</strain>
    </source>
</reference>